<evidence type="ECO:0000313" key="2">
    <source>
        <dbReference type="EMBL" id="SUZ64272.1"/>
    </source>
</evidence>
<organism evidence="2">
    <name type="scientific">marine metagenome</name>
    <dbReference type="NCBI Taxonomy" id="408172"/>
    <lineage>
        <taxon>unclassified sequences</taxon>
        <taxon>metagenomes</taxon>
        <taxon>ecological metagenomes</taxon>
    </lineage>
</organism>
<name>A0A381PBA8_9ZZZZ</name>
<evidence type="ECO:0000259" key="1">
    <source>
        <dbReference type="PROSITE" id="PS51459"/>
    </source>
</evidence>
<sequence length="331" mass="37763">MVYLTRKTTRGQQYWYLVKSFKFNGRVEKVQHYIGPEKPDDDEQGRLKAVYGPELELAAVERMVKASADMFRTPYLDLKALKGLQRLKFLRRAMKRLQPPAALARESQRLELQAVHGNLLLTSEPLAREQTEAILLHDRAPAGVPLTRVLEILALRRLHHEAGERVARLDRRTILKMHQELREGQGDGGLLRQESASLPGSAFVPPPPVLVEDELEALLEWWHEPSPLHPFERAALFHHRLLQLRPFTAGNGLVARLLLEGMYARAGLPAPLWQREDRSSYLSALVAGDRGDRGRLISGFWKMYRQQHYAGVRGELDVLPAEPRQAHLEAF</sequence>
<dbReference type="Gene3D" id="1.10.3290.10">
    <property type="entry name" value="Fido-like domain"/>
    <property type="match status" value="1"/>
</dbReference>
<dbReference type="PROSITE" id="PS51459">
    <property type="entry name" value="FIDO"/>
    <property type="match status" value="1"/>
</dbReference>
<dbReference type="Pfam" id="PF02661">
    <property type="entry name" value="Fic"/>
    <property type="match status" value="1"/>
</dbReference>
<feature type="domain" description="Fido" evidence="1">
    <location>
        <begin position="169"/>
        <end position="303"/>
    </location>
</feature>
<dbReference type="InterPro" id="IPR036597">
    <property type="entry name" value="Fido-like_dom_sf"/>
</dbReference>
<dbReference type="InterPro" id="IPR003812">
    <property type="entry name" value="Fido"/>
</dbReference>
<dbReference type="SUPFAM" id="SSF140931">
    <property type="entry name" value="Fic-like"/>
    <property type="match status" value="1"/>
</dbReference>
<proteinExistence type="predicted"/>
<dbReference type="InterPro" id="IPR040198">
    <property type="entry name" value="Fido_containing"/>
</dbReference>
<dbReference type="PANTHER" id="PTHR13504">
    <property type="entry name" value="FIDO DOMAIN-CONTAINING PROTEIN DDB_G0283145"/>
    <property type="match status" value="1"/>
</dbReference>
<protein>
    <recommendedName>
        <fullName evidence="1">Fido domain-containing protein</fullName>
    </recommendedName>
</protein>
<reference evidence="2" key="1">
    <citation type="submission" date="2018-05" db="EMBL/GenBank/DDBJ databases">
        <authorList>
            <person name="Lanie J.A."/>
            <person name="Ng W.-L."/>
            <person name="Kazmierczak K.M."/>
            <person name="Andrzejewski T.M."/>
            <person name="Davidsen T.M."/>
            <person name="Wayne K.J."/>
            <person name="Tettelin H."/>
            <person name="Glass J.I."/>
            <person name="Rusch D."/>
            <person name="Podicherti R."/>
            <person name="Tsui H.-C.T."/>
            <person name="Winkler M.E."/>
        </authorList>
    </citation>
    <scope>NUCLEOTIDE SEQUENCE</scope>
</reference>
<dbReference type="AlphaFoldDB" id="A0A381PBA8"/>
<gene>
    <name evidence="2" type="ORF">METZ01_LOCUS17126</name>
</gene>
<dbReference type="EMBL" id="UINC01000929">
    <property type="protein sequence ID" value="SUZ64272.1"/>
    <property type="molecule type" value="Genomic_DNA"/>
</dbReference>
<dbReference type="PANTHER" id="PTHR13504:SF38">
    <property type="entry name" value="FIDO DOMAIN-CONTAINING PROTEIN"/>
    <property type="match status" value="1"/>
</dbReference>
<accession>A0A381PBA8</accession>